<sequence>MGILIAILALSACMYFIAQQRQHNVSKPHFSEDTVAAWQSELDDHQKMDAKTAEYEYKAHQRAKNERQRDAQFHQRQRESEARRKASNSQQQYWDERREREATKAANRQHEPRAQRRTRRQ</sequence>
<evidence type="ECO:0000256" key="1">
    <source>
        <dbReference type="SAM" id="MobiDB-lite"/>
    </source>
</evidence>
<name>A0AAU8BQT9_9VIBR</name>
<geneLocation type="plasmid" evidence="2">
    <name>p1</name>
</geneLocation>
<dbReference type="EMBL" id="CP115922">
    <property type="protein sequence ID" value="XCD19090.1"/>
    <property type="molecule type" value="Genomic_DNA"/>
</dbReference>
<protein>
    <submittedName>
        <fullName evidence="2">Uncharacterized protein</fullName>
    </submittedName>
</protein>
<gene>
    <name evidence="2" type="ORF">PG915_24450</name>
</gene>
<feature type="compositionally biased region" description="Basic and acidic residues" evidence="1">
    <location>
        <begin position="58"/>
        <end position="84"/>
    </location>
</feature>
<accession>A0AAU8BQT9</accession>
<dbReference type="AlphaFoldDB" id="A0AAU8BQT9"/>
<feature type="compositionally biased region" description="Basic and acidic residues" evidence="1">
    <location>
        <begin position="94"/>
        <end position="114"/>
    </location>
</feature>
<dbReference type="RefSeq" id="WP_353500217.1">
    <property type="nucleotide sequence ID" value="NZ_CP115922.1"/>
</dbReference>
<organism evidence="2">
    <name type="scientific">Vibrio chaetopteri</name>
    <dbReference type="NCBI Taxonomy" id="3016528"/>
    <lineage>
        <taxon>Bacteria</taxon>
        <taxon>Pseudomonadati</taxon>
        <taxon>Pseudomonadota</taxon>
        <taxon>Gammaproteobacteria</taxon>
        <taxon>Vibrionales</taxon>
        <taxon>Vibrionaceae</taxon>
        <taxon>Vibrio</taxon>
    </lineage>
</organism>
<proteinExistence type="predicted"/>
<keyword evidence="2" id="KW-0614">Plasmid</keyword>
<feature type="region of interest" description="Disordered" evidence="1">
    <location>
        <begin position="58"/>
        <end position="121"/>
    </location>
</feature>
<dbReference type="KEGG" id="vck:PG915_24450"/>
<reference evidence="2" key="1">
    <citation type="submission" date="2023-01" db="EMBL/GenBank/DDBJ databases">
        <title>Vibrio sp. CB1-14 genome sequencing.</title>
        <authorList>
            <person name="Otstavnykh N."/>
            <person name="Isaeva M."/>
            <person name="Meleshko D."/>
        </authorList>
    </citation>
    <scope>NUCLEOTIDE SEQUENCE</scope>
    <source>
        <strain evidence="2">CB1-14</strain>
        <plasmid evidence="2">p1</plasmid>
    </source>
</reference>
<evidence type="ECO:0000313" key="2">
    <source>
        <dbReference type="EMBL" id="XCD19090.1"/>
    </source>
</evidence>